<dbReference type="EMBL" id="FONH01000002">
    <property type="protein sequence ID" value="SFE44396.1"/>
    <property type="molecule type" value="Genomic_DNA"/>
</dbReference>
<name>A0A1I2AKH5_9GAMM</name>
<dbReference type="EC" id="3.2.1.55" evidence="4"/>
<keyword evidence="7" id="KW-0326">Glycosidase</keyword>
<evidence type="ECO:0000313" key="11">
    <source>
        <dbReference type="Proteomes" id="UP000199477"/>
    </source>
</evidence>
<dbReference type="SUPFAM" id="SSF51011">
    <property type="entry name" value="Glycosyl hydrolase domain"/>
    <property type="match status" value="1"/>
</dbReference>
<keyword evidence="5" id="KW-0378">Hydrolase</keyword>
<comment type="subunit">
    <text evidence="3">Homohexamer; trimer of dimers.</text>
</comment>
<gene>
    <name evidence="10" type="ORF">SAMN02799615_01062</name>
</gene>
<accession>A0A1I2AKH5</accession>
<organism evidence="10 11">
    <name type="scientific">Dyella marensis</name>
    <dbReference type="NCBI Taxonomy" id="500610"/>
    <lineage>
        <taxon>Bacteria</taxon>
        <taxon>Pseudomonadati</taxon>
        <taxon>Pseudomonadota</taxon>
        <taxon>Gammaproteobacteria</taxon>
        <taxon>Lysobacterales</taxon>
        <taxon>Rhodanobacteraceae</taxon>
        <taxon>Dyella</taxon>
    </lineage>
</organism>
<evidence type="ECO:0000256" key="7">
    <source>
        <dbReference type="ARBA" id="ARBA00023295"/>
    </source>
</evidence>
<dbReference type="SMART" id="SM00813">
    <property type="entry name" value="Alpha-L-AF_C"/>
    <property type="match status" value="1"/>
</dbReference>
<evidence type="ECO:0000256" key="8">
    <source>
        <dbReference type="SAM" id="SignalP"/>
    </source>
</evidence>
<dbReference type="Proteomes" id="UP000199477">
    <property type="component" value="Unassembled WGS sequence"/>
</dbReference>
<feature type="signal peptide" evidence="8">
    <location>
        <begin position="1"/>
        <end position="24"/>
    </location>
</feature>
<dbReference type="AlphaFoldDB" id="A0A1I2AKH5"/>
<dbReference type="InterPro" id="IPR055235">
    <property type="entry name" value="ASD1_cat"/>
</dbReference>
<evidence type="ECO:0000256" key="5">
    <source>
        <dbReference type="ARBA" id="ARBA00022801"/>
    </source>
</evidence>
<dbReference type="GO" id="GO:0046373">
    <property type="term" value="P:L-arabinose metabolic process"/>
    <property type="evidence" value="ECO:0007669"/>
    <property type="project" value="InterPro"/>
</dbReference>
<dbReference type="Pfam" id="PF22848">
    <property type="entry name" value="ASD1_dom"/>
    <property type="match status" value="1"/>
</dbReference>
<comment type="similarity">
    <text evidence="2">Belongs to the glycosyl hydrolase 51 family.</text>
</comment>
<sequence length="517" mass="56047">MALRAWMVALGCCMSWGITGVAFAATATAQVTVQVDRPGAVIHREIYGQFAEQLGRGIDEGIWVGEGSPIANVHGFRKDVVDALKAIHVPVIRWPGGCYADEYRWRDGIGPRAKRPVRANYSWGGEEHNAVGTHEFMDFAELVGAQAYLAANMGTGSPREMSDWLEYLTGDGQTDLARERRANGRAKPWKVAYLGIGNESWGCGGHMRGVYYADQYRQYATFARALGGQTLVKVASGANADDYAWTEAVMAGAAEQIDAFGVHYYTLPSGDWKHKGSAVAFGEDAWIATLKAALHIDELIARHSAIMDKYDPARRITLAVDEWGTWYDTEPGASALYQQNSLRDAMVAAVTLGIFHAHAERVRMANIAQMVNVLQAMILTDKGRMVLTPTYHVFDLYQVFQDATSLPAQVRADDYVHDGVRVPGLFATAARGTDGAVHVALVNPDPTRALRVALALPGWKAGKVSGRVLSAPKIDAINTFERPDAVKPVAFDGATVGSDGVVAVSMPAKAIVVLELR</sequence>
<reference evidence="11" key="1">
    <citation type="submission" date="2016-10" db="EMBL/GenBank/DDBJ databases">
        <authorList>
            <person name="Varghese N."/>
            <person name="Submissions S."/>
        </authorList>
    </citation>
    <scope>NUCLEOTIDE SEQUENCE [LARGE SCALE GENOMIC DNA]</scope>
    <source>
        <strain evidence="11">UNC178MFTsu3.1</strain>
    </source>
</reference>
<dbReference type="Gene3D" id="2.60.40.1180">
    <property type="entry name" value="Golgi alpha-mannosidase II"/>
    <property type="match status" value="1"/>
</dbReference>
<dbReference type="SUPFAM" id="SSF51445">
    <property type="entry name" value="(Trans)glycosidases"/>
    <property type="match status" value="1"/>
</dbReference>
<dbReference type="GO" id="GO:0046556">
    <property type="term" value="F:alpha-L-arabinofuranosidase activity"/>
    <property type="evidence" value="ECO:0007669"/>
    <property type="project" value="UniProtKB-EC"/>
</dbReference>
<evidence type="ECO:0000259" key="9">
    <source>
        <dbReference type="SMART" id="SM00813"/>
    </source>
</evidence>
<proteinExistence type="inferred from homology"/>
<feature type="chain" id="PRO_5011583471" description="non-reducing end alpha-L-arabinofuranosidase" evidence="8">
    <location>
        <begin position="25"/>
        <end position="517"/>
    </location>
</feature>
<keyword evidence="6" id="KW-0119">Carbohydrate metabolism</keyword>
<evidence type="ECO:0000256" key="6">
    <source>
        <dbReference type="ARBA" id="ARBA00023277"/>
    </source>
</evidence>
<comment type="catalytic activity">
    <reaction evidence="1">
        <text>Hydrolysis of terminal non-reducing alpha-L-arabinofuranoside residues in alpha-L-arabinosides.</text>
        <dbReference type="EC" id="3.2.1.55"/>
    </reaction>
</comment>
<dbReference type="InterPro" id="IPR017853">
    <property type="entry name" value="GH"/>
</dbReference>
<dbReference type="InterPro" id="IPR013780">
    <property type="entry name" value="Glyco_hydro_b"/>
</dbReference>
<protein>
    <recommendedName>
        <fullName evidence="4">non-reducing end alpha-L-arabinofuranosidase</fullName>
        <ecNumber evidence="4">3.2.1.55</ecNumber>
    </recommendedName>
</protein>
<dbReference type="Gene3D" id="3.20.20.80">
    <property type="entry name" value="Glycosidases"/>
    <property type="match status" value="1"/>
</dbReference>
<dbReference type="GO" id="GO:0000272">
    <property type="term" value="P:polysaccharide catabolic process"/>
    <property type="evidence" value="ECO:0007669"/>
    <property type="project" value="TreeGrafter"/>
</dbReference>
<evidence type="ECO:0000313" key="10">
    <source>
        <dbReference type="EMBL" id="SFE44396.1"/>
    </source>
</evidence>
<keyword evidence="8" id="KW-0732">Signal</keyword>
<feature type="domain" description="Alpha-L-arabinofuranosidase C-terminal" evidence="9">
    <location>
        <begin position="321"/>
        <end position="510"/>
    </location>
</feature>
<keyword evidence="11" id="KW-1185">Reference proteome</keyword>
<dbReference type="Pfam" id="PF06964">
    <property type="entry name" value="Alpha-L-AF_C"/>
    <property type="match status" value="1"/>
</dbReference>
<dbReference type="PANTHER" id="PTHR43576:SF2">
    <property type="entry name" value="INTRACELLULAR EXO-ALPHA-L-ARABINOFURANOSIDASE 2"/>
    <property type="match status" value="1"/>
</dbReference>
<dbReference type="PANTHER" id="PTHR43576">
    <property type="entry name" value="ALPHA-L-ARABINOFURANOSIDASE C-RELATED"/>
    <property type="match status" value="1"/>
</dbReference>
<evidence type="ECO:0000256" key="3">
    <source>
        <dbReference type="ARBA" id="ARBA00011165"/>
    </source>
</evidence>
<evidence type="ECO:0000256" key="1">
    <source>
        <dbReference type="ARBA" id="ARBA00001462"/>
    </source>
</evidence>
<evidence type="ECO:0000256" key="4">
    <source>
        <dbReference type="ARBA" id="ARBA00012670"/>
    </source>
</evidence>
<evidence type="ECO:0000256" key="2">
    <source>
        <dbReference type="ARBA" id="ARBA00007186"/>
    </source>
</evidence>
<dbReference type="STRING" id="500610.SAMN02799615_01062"/>
<dbReference type="InterPro" id="IPR010720">
    <property type="entry name" value="Alpha-L-AF_C"/>
</dbReference>